<feature type="transmembrane region" description="Helical" evidence="1">
    <location>
        <begin position="12"/>
        <end position="29"/>
    </location>
</feature>
<dbReference type="EMBL" id="AYZJ01000019">
    <property type="protein sequence ID" value="KRN25121.1"/>
    <property type="molecule type" value="Genomic_DNA"/>
</dbReference>
<name>A0A0R2F9U6_9LACO</name>
<feature type="transmembrane region" description="Helical" evidence="1">
    <location>
        <begin position="35"/>
        <end position="58"/>
    </location>
</feature>
<comment type="caution">
    <text evidence="2">The sequence shown here is derived from an EMBL/GenBank/DDBJ whole genome shotgun (WGS) entry which is preliminary data.</text>
</comment>
<protein>
    <submittedName>
        <fullName evidence="2">Uncharacterized protein</fullName>
    </submittedName>
</protein>
<dbReference type="AlphaFoldDB" id="A0A0R2F9U6"/>
<keyword evidence="3" id="KW-1185">Reference proteome</keyword>
<dbReference type="PATRIC" id="fig|1423730.4.peg.1088"/>
<gene>
    <name evidence="2" type="ORF">FC75_GL001034</name>
</gene>
<accession>A0A0R2F9U6</accession>
<dbReference type="RefSeq" id="WP_056989115.1">
    <property type="nucleotide sequence ID" value="NZ_AYZJ01000019.1"/>
</dbReference>
<dbReference type="STRING" id="1423730.FC75_GL001034"/>
<proteinExistence type="predicted"/>
<organism evidence="2 3">
    <name type="scientific">Lacticaseibacillus camelliae DSM 22697 = JCM 13995</name>
    <dbReference type="NCBI Taxonomy" id="1423730"/>
    <lineage>
        <taxon>Bacteria</taxon>
        <taxon>Bacillati</taxon>
        <taxon>Bacillota</taxon>
        <taxon>Bacilli</taxon>
        <taxon>Lactobacillales</taxon>
        <taxon>Lactobacillaceae</taxon>
        <taxon>Lacticaseibacillus</taxon>
    </lineage>
</organism>
<sequence>MNKQIADLRTRAVQAGIMAALLWGMRILFDWPWLLFVVLAAIVYGLICLGYAIFLWTIRKK</sequence>
<keyword evidence="1" id="KW-0472">Membrane</keyword>
<keyword evidence="1" id="KW-0812">Transmembrane</keyword>
<keyword evidence="1" id="KW-1133">Transmembrane helix</keyword>
<reference evidence="2 3" key="1">
    <citation type="journal article" date="2015" name="Genome Announc.">
        <title>Expanding the biotechnology potential of lactobacilli through comparative genomics of 213 strains and associated genera.</title>
        <authorList>
            <person name="Sun Z."/>
            <person name="Harris H.M."/>
            <person name="McCann A."/>
            <person name="Guo C."/>
            <person name="Argimon S."/>
            <person name="Zhang W."/>
            <person name="Yang X."/>
            <person name="Jeffery I.B."/>
            <person name="Cooney J.C."/>
            <person name="Kagawa T.F."/>
            <person name="Liu W."/>
            <person name="Song Y."/>
            <person name="Salvetti E."/>
            <person name="Wrobel A."/>
            <person name="Rasinkangas P."/>
            <person name="Parkhill J."/>
            <person name="Rea M.C."/>
            <person name="O'Sullivan O."/>
            <person name="Ritari J."/>
            <person name="Douillard F.P."/>
            <person name="Paul Ross R."/>
            <person name="Yang R."/>
            <person name="Briner A.E."/>
            <person name="Felis G.E."/>
            <person name="de Vos W.M."/>
            <person name="Barrangou R."/>
            <person name="Klaenhammer T.R."/>
            <person name="Caufield P.W."/>
            <person name="Cui Y."/>
            <person name="Zhang H."/>
            <person name="O'Toole P.W."/>
        </authorList>
    </citation>
    <scope>NUCLEOTIDE SEQUENCE [LARGE SCALE GENOMIC DNA]</scope>
    <source>
        <strain evidence="2 3">DSM 22697</strain>
    </source>
</reference>
<evidence type="ECO:0000256" key="1">
    <source>
        <dbReference type="SAM" id="Phobius"/>
    </source>
</evidence>
<evidence type="ECO:0000313" key="2">
    <source>
        <dbReference type="EMBL" id="KRN25121.1"/>
    </source>
</evidence>
<evidence type="ECO:0000313" key="3">
    <source>
        <dbReference type="Proteomes" id="UP000050865"/>
    </source>
</evidence>
<dbReference type="Proteomes" id="UP000050865">
    <property type="component" value="Unassembled WGS sequence"/>
</dbReference>